<evidence type="ECO:0000313" key="3">
    <source>
        <dbReference type="EMBL" id="MFC5649184.1"/>
    </source>
</evidence>
<accession>A0ABW0VWD9</accession>
<comment type="caution">
    <text evidence="3">The sequence shown here is derived from an EMBL/GenBank/DDBJ whole genome shotgun (WGS) entry which is preliminary data.</text>
</comment>
<evidence type="ECO:0000256" key="1">
    <source>
        <dbReference type="SAM" id="MobiDB-lite"/>
    </source>
</evidence>
<reference evidence="4" key="1">
    <citation type="journal article" date="2019" name="Int. J. Syst. Evol. Microbiol.">
        <title>The Global Catalogue of Microorganisms (GCM) 10K type strain sequencing project: providing services to taxonomists for standard genome sequencing and annotation.</title>
        <authorList>
            <consortium name="The Broad Institute Genomics Platform"/>
            <consortium name="The Broad Institute Genome Sequencing Center for Infectious Disease"/>
            <person name="Wu L."/>
            <person name="Ma J."/>
        </authorList>
    </citation>
    <scope>NUCLEOTIDE SEQUENCE [LARGE SCALE GENOMIC DNA]</scope>
    <source>
        <strain evidence="4">CGMCC 1.3240</strain>
    </source>
</reference>
<evidence type="ECO:0000313" key="4">
    <source>
        <dbReference type="Proteomes" id="UP001596047"/>
    </source>
</evidence>
<feature type="region of interest" description="Disordered" evidence="1">
    <location>
        <begin position="69"/>
        <end position="99"/>
    </location>
</feature>
<organism evidence="3 4">
    <name type="scientific">Paenibacillus solisilvae</name>
    <dbReference type="NCBI Taxonomy" id="2486751"/>
    <lineage>
        <taxon>Bacteria</taxon>
        <taxon>Bacillati</taxon>
        <taxon>Bacillota</taxon>
        <taxon>Bacilli</taxon>
        <taxon>Bacillales</taxon>
        <taxon>Paenibacillaceae</taxon>
        <taxon>Paenibacillus</taxon>
    </lineage>
</organism>
<gene>
    <name evidence="3" type="ORF">ACFPYJ_08580</name>
</gene>
<keyword evidence="4" id="KW-1185">Reference proteome</keyword>
<keyword evidence="2" id="KW-0472">Membrane</keyword>
<dbReference type="Proteomes" id="UP001596047">
    <property type="component" value="Unassembled WGS sequence"/>
</dbReference>
<evidence type="ECO:0000256" key="2">
    <source>
        <dbReference type="SAM" id="Phobius"/>
    </source>
</evidence>
<dbReference type="RefSeq" id="WP_379187683.1">
    <property type="nucleotide sequence ID" value="NZ_JBHSOW010000030.1"/>
</dbReference>
<proteinExistence type="predicted"/>
<feature type="transmembrane region" description="Helical" evidence="2">
    <location>
        <begin position="7"/>
        <end position="25"/>
    </location>
</feature>
<name>A0ABW0VWD9_9BACL</name>
<keyword evidence="2" id="KW-1133">Transmembrane helix</keyword>
<sequence length="125" mass="13986">MFELHDALAYLMSIGVIFSFAYLYLHILPAAGTDYGIAASSASLSLPRLTKPSIAIFHIRINRLTRQIKRKESPDDDSSACSSLLNEDDQAQQGGRWKQWIHTKNRTSTAPHFRRITGGAPIMLQ</sequence>
<protein>
    <submittedName>
        <fullName evidence="3">Uncharacterized protein</fullName>
    </submittedName>
</protein>
<keyword evidence="2" id="KW-0812">Transmembrane</keyword>
<dbReference type="EMBL" id="JBHSOW010000030">
    <property type="protein sequence ID" value="MFC5649184.1"/>
    <property type="molecule type" value="Genomic_DNA"/>
</dbReference>